<evidence type="ECO:0000259" key="2">
    <source>
        <dbReference type="Pfam" id="PF16571"/>
    </source>
</evidence>
<keyword evidence="4" id="KW-1185">Reference proteome</keyword>
<accession>A0A949TNN7</accession>
<comment type="caution">
    <text evidence="3">The sequence shown here is derived from an EMBL/GenBank/DDBJ whole genome shotgun (WGS) entry which is preliminary data.</text>
</comment>
<evidence type="ECO:0000259" key="1">
    <source>
        <dbReference type="Pfam" id="PF07299"/>
    </source>
</evidence>
<dbReference type="EMBL" id="JAEEGC010000027">
    <property type="protein sequence ID" value="MBV7272607.1"/>
    <property type="molecule type" value="Genomic_DNA"/>
</dbReference>
<proteinExistence type="predicted"/>
<name>A0A949TNN7_9CLOT</name>
<sequence length="219" mass="25269">MKAFMKKHEYNYIRKCLDDLNNAFKGCVDINIIEATKAYIQEKILYIFTNLSEEEKELLNINKITDSSHLDRYLAELNQYVYGMPNITNAQISRLFKKEKKLKLPNLNAQDSKNVYLGWIDKSTRKLFVTYNMNDKLIGMACRITNHVSNNSHRCVLCNRIGGENEVAFVSPICKTSNTAEGAYRSIGFDMCLDSEKCNERIASIEMLEKLLKDVNNIK</sequence>
<dbReference type="InterPro" id="IPR032330">
    <property type="entry name" value="EF-G-binding_C"/>
</dbReference>
<dbReference type="Pfam" id="PF07299">
    <property type="entry name" value="EF-G-binding_N"/>
    <property type="match status" value="1"/>
</dbReference>
<dbReference type="AlphaFoldDB" id="A0A949TNN7"/>
<gene>
    <name evidence="3" type="ORF">I6U48_06700</name>
</gene>
<dbReference type="Proteomes" id="UP000694308">
    <property type="component" value="Unassembled WGS sequence"/>
</dbReference>
<dbReference type="RefSeq" id="WP_218319643.1">
    <property type="nucleotide sequence ID" value="NZ_JAEEGC010000027.1"/>
</dbReference>
<reference evidence="3" key="1">
    <citation type="submission" date="2020-12" db="EMBL/GenBank/DDBJ databases">
        <title>Clostridium thailandense sp. nov., a novel acetogenic bacterium isolated from peat land soil in Thailand.</title>
        <authorList>
            <person name="Chaikitkaew S."/>
            <person name="Birkeland N.K."/>
        </authorList>
    </citation>
    <scope>NUCLEOTIDE SEQUENCE</scope>
    <source>
        <strain evidence="3">PL3</strain>
    </source>
</reference>
<dbReference type="InterPro" id="IPR010841">
    <property type="entry name" value="EF-G-binding_N"/>
</dbReference>
<protein>
    <submittedName>
        <fullName evidence="3">FusB/FusC family EF-G-binding protein</fullName>
    </submittedName>
</protein>
<dbReference type="CDD" id="cd16342">
    <property type="entry name" value="FusC_FusB"/>
    <property type="match status" value="1"/>
</dbReference>
<feature type="domain" description="Elongation factor G-binding protein N-terminal" evidence="1">
    <location>
        <begin position="4"/>
        <end position="85"/>
    </location>
</feature>
<feature type="domain" description="Elongation factor G-binding protein C-terminal treble-clef zinc-finger" evidence="2">
    <location>
        <begin position="98"/>
        <end position="203"/>
    </location>
</feature>
<evidence type="ECO:0000313" key="4">
    <source>
        <dbReference type="Proteomes" id="UP000694308"/>
    </source>
</evidence>
<dbReference type="Pfam" id="PF16571">
    <property type="entry name" value="FBP_C"/>
    <property type="match status" value="1"/>
</dbReference>
<organism evidence="3 4">
    <name type="scientific">Clostridium thailandense</name>
    <dbReference type="NCBI Taxonomy" id="2794346"/>
    <lineage>
        <taxon>Bacteria</taxon>
        <taxon>Bacillati</taxon>
        <taxon>Bacillota</taxon>
        <taxon>Clostridia</taxon>
        <taxon>Eubacteriales</taxon>
        <taxon>Clostridiaceae</taxon>
        <taxon>Clostridium</taxon>
    </lineage>
</organism>
<evidence type="ECO:0000313" key="3">
    <source>
        <dbReference type="EMBL" id="MBV7272607.1"/>
    </source>
</evidence>